<comment type="similarity">
    <text evidence="1">Belongs to the oligoribonuclease family.</text>
</comment>
<protein>
    <submittedName>
        <fullName evidence="6">Exonuclease RNase T and DNA polymerase III</fullName>
    </submittedName>
</protein>
<keyword evidence="2" id="KW-0540">Nuclease</keyword>
<dbReference type="Gene3D" id="3.30.420.10">
    <property type="entry name" value="Ribonuclease H-like superfamily/Ribonuclease H"/>
    <property type="match status" value="2"/>
</dbReference>
<dbReference type="OrthoDB" id="270189at2759"/>
<dbReference type="CDD" id="cd06135">
    <property type="entry name" value="Orn"/>
    <property type="match status" value="1"/>
</dbReference>
<evidence type="ECO:0000256" key="2">
    <source>
        <dbReference type="ARBA" id="ARBA00022722"/>
    </source>
</evidence>
<evidence type="ECO:0000256" key="3">
    <source>
        <dbReference type="ARBA" id="ARBA00022801"/>
    </source>
</evidence>
<dbReference type="InterPro" id="IPR012337">
    <property type="entry name" value="RNaseH-like_sf"/>
</dbReference>
<sequence length="380" mass="43996">MTGVAQKMKKNDVRVDCEMTGLDLSKDVIVEIAVLVTDDQLNIIAEGPDLVIHHSDKVLENMSDWCKKKHGPYFRVVKSLNRIKKKQDTFGKSGLTEAIRKSTMTMKVLCCIKIKVIEEGGGGKVFSTSDKKKKKNQKKKEAETEILNFVKMYVPERCSPLCGNSIATDKFFLNKDMPTFANYLHYRMIDVSTIKELTRRWYPDIFKKVPAKKLKAFKSCNITESMFLSMNKKYVDVKISFKVCIKIIKGFIHVLKYIHYHSCTFSDLSVVRDKLLTSIHICNSIPATGEFVHFLFFQKLYLIQVEIAPRPKRNKVLKKKTKTRRYIQNLSKSHNQRKKVFIKFKISKKRTESQILNVYIVKTISSSLWMSSMNYCALIN</sequence>
<keyword evidence="3" id="KW-0378">Hydrolase</keyword>
<dbReference type="AlphaFoldDB" id="X6MGS3"/>
<keyword evidence="7" id="KW-1185">Reference proteome</keyword>
<gene>
    <name evidence="6" type="ORF">RFI_24751</name>
</gene>
<dbReference type="EMBL" id="ASPP01021245">
    <property type="protein sequence ID" value="ETO12622.1"/>
    <property type="molecule type" value="Genomic_DNA"/>
</dbReference>
<dbReference type="Proteomes" id="UP000023152">
    <property type="component" value="Unassembled WGS sequence"/>
</dbReference>
<dbReference type="InterPro" id="IPR022894">
    <property type="entry name" value="Oligoribonuclease"/>
</dbReference>
<evidence type="ECO:0000256" key="4">
    <source>
        <dbReference type="ARBA" id="ARBA00022839"/>
    </source>
</evidence>
<evidence type="ECO:0000259" key="5">
    <source>
        <dbReference type="Pfam" id="PF00929"/>
    </source>
</evidence>
<dbReference type="SUPFAM" id="SSF53098">
    <property type="entry name" value="Ribonuclease H-like"/>
    <property type="match status" value="2"/>
</dbReference>
<feature type="domain" description="Exonuclease" evidence="5">
    <location>
        <begin position="131"/>
        <end position="214"/>
    </location>
</feature>
<proteinExistence type="inferred from homology"/>
<comment type="caution">
    <text evidence="6">The sequence shown here is derived from an EMBL/GenBank/DDBJ whole genome shotgun (WGS) entry which is preliminary data.</text>
</comment>
<evidence type="ECO:0000256" key="1">
    <source>
        <dbReference type="ARBA" id="ARBA00009921"/>
    </source>
</evidence>
<dbReference type="Pfam" id="PF00929">
    <property type="entry name" value="RNase_T"/>
    <property type="match status" value="2"/>
</dbReference>
<organism evidence="6 7">
    <name type="scientific">Reticulomyxa filosa</name>
    <dbReference type="NCBI Taxonomy" id="46433"/>
    <lineage>
        <taxon>Eukaryota</taxon>
        <taxon>Sar</taxon>
        <taxon>Rhizaria</taxon>
        <taxon>Retaria</taxon>
        <taxon>Foraminifera</taxon>
        <taxon>Monothalamids</taxon>
        <taxon>Reticulomyxidae</taxon>
        <taxon>Reticulomyxa</taxon>
    </lineage>
</organism>
<name>X6MGS3_RETFI</name>
<accession>X6MGS3</accession>
<feature type="domain" description="Exonuclease" evidence="5">
    <location>
        <begin position="15"/>
        <end position="71"/>
    </location>
</feature>
<dbReference type="GO" id="GO:0000175">
    <property type="term" value="F:3'-5'-RNA exonuclease activity"/>
    <property type="evidence" value="ECO:0007669"/>
    <property type="project" value="InterPro"/>
</dbReference>
<dbReference type="GO" id="GO:0003676">
    <property type="term" value="F:nucleic acid binding"/>
    <property type="evidence" value="ECO:0007669"/>
    <property type="project" value="InterPro"/>
</dbReference>
<keyword evidence="4 6" id="KW-0269">Exonuclease</keyword>
<evidence type="ECO:0000313" key="6">
    <source>
        <dbReference type="EMBL" id="ETO12622.1"/>
    </source>
</evidence>
<dbReference type="InterPro" id="IPR013520">
    <property type="entry name" value="Ribonucl_H"/>
</dbReference>
<evidence type="ECO:0000313" key="7">
    <source>
        <dbReference type="Proteomes" id="UP000023152"/>
    </source>
</evidence>
<dbReference type="PANTHER" id="PTHR11046">
    <property type="entry name" value="OLIGORIBONUCLEASE, MITOCHONDRIAL"/>
    <property type="match status" value="1"/>
</dbReference>
<reference evidence="6 7" key="1">
    <citation type="journal article" date="2013" name="Curr. Biol.">
        <title>The Genome of the Foraminiferan Reticulomyxa filosa.</title>
        <authorList>
            <person name="Glockner G."/>
            <person name="Hulsmann N."/>
            <person name="Schleicher M."/>
            <person name="Noegel A.A."/>
            <person name="Eichinger L."/>
            <person name="Gallinger C."/>
            <person name="Pawlowski J."/>
            <person name="Sierra R."/>
            <person name="Euteneuer U."/>
            <person name="Pillet L."/>
            <person name="Moustafa A."/>
            <person name="Platzer M."/>
            <person name="Groth M."/>
            <person name="Szafranski K."/>
            <person name="Schliwa M."/>
        </authorList>
    </citation>
    <scope>NUCLEOTIDE SEQUENCE [LARGE SCALE GENOMIC DNA]</scope>
</reference>
<dbReference type="PANTHER" id="PTHR11046:SF0">
    <property type="entry name" value="OLIGORIBONUCLEASE, MITOCHONDRIAL"/>
    <property type="match status" value="1"/>
</dbReference>
<dbReference type="InterPro" id="IPR036397">
    <property type="entry name" value="RNaseH_sf"/>
</dbReference>